<accession>U9T9W2</accession>
<organism evidence="1">
    <name type="scientific">Rhizophagus irregularis (strain DAOM 181602 / DAOM 197198 / MUCL 43194)</name>
    <name type="common">Arbuscular mycorrhizal fungus</name>
    <name type="synonym">Glomus intraradices</name>
    <dbReference type="NCBI Taxonomy" id="747089"/>
    <lineage>
        <taxon>Eukaryota</taxon>
        <taxon>Fungi</taxon>
        <taxon>Fungi incertae sedis</taxon>
        <taxon>Mucoromycota</taxon>
        <taxon>Glomeromycotina</taxon>
        <taxon>Glomeromycetes</taxon>
        <taxon>Glomerales</taxon>
        <taxon>Glomeraceae</taxon>
        <taxon>Rhizophagus</taxon>
    </lineage>
</organism>
<dbReference type="HOGENOM" id="CLU_2293164_0_0_1"/>
<dbReference type="EMBL" id="KI293747">
    <property type="protein sequence ID" value="ESA04935.1"/>
    <property type="molecule type" value="Genomic_DNA"/>
</dbReference>
<reference evidence="1" key="1">
    <citation type="submission" date="2013-07" db="EMBL/GenBank/DDBJ databases">
        <title>The genome of an arbuscular mycorrhizal fungus provides insights into the evolution of the oldest plant symbiosis.</title>
        <authorList>
            <consortium name="DOE Joint Genome Institute"/>
            <person name="Tisserant E."/>
            <person name="Malbreil M."/>
            <person name="Kuo A."/>
            <person name="Kohler A."/>
            <person name="Symeonidi A."/>
            <person name="Balestrini R."/>
            <person name="Charron P."/>
            <person name="Duensing N."/>
            <person name="Frei-dit-Frey N."/>
            <person name="Gianinazzi-Pearson V."/>
            <person name="Gilbert B."/>
            <person name="Handa Y."/>
            <person name="Hijri M."/>
            <person name="Kaul R."/>
            <person name="Kawaguchi M."/>
            <person name="Krajinski F."/>
            <person name="Lammers P."/>
            <person name="Lapierre D."/>
            <person name="Masclaux F.G."/>
            <person name="Murat C."/>
            <person name="Morin E."/>
            <person name="Ndikumana S."/>
            <person name="Pagni M."/>
            <person name="Petitpierre D."/>
            <person name="Requena N."/>
            <person name="Rosikiewicz P."/>
            <person name="Riley R."/>
            <person name="Saito K."/>
            <person name="San Clemente H."/>
            <person name="Shapiro H."/>
            <person name="van Tuinen D."/>
            <person name="Becard G."/>
            <person name="Bonfante P."/>
            <person name="Paszkowski U."/>
            <person name="Shachar-Hill Y."/>
            <person name="Young J.P."/>
            <person name="Sanders I.R."/>
            <person name="Henrissat B."/>
            <person name="Rensing S.A."/>
            <person name="Grigoriev I.V."/>
            <person name="Corradi N."/>
            <person name="Roux C."/>
            <person name="Martin F."/>
        </authorList>
    </citation>
    <scope>NUCLEOTIDE SEQUENCE</scope>
    <source>
        <strain evidence="1">DAOM 197198</strain>
    </source>
</reference>
<proteinExistence type="predicted"/>
<protein>
    <submittedName>
        <fullName evidence="1">Uncharacterized protein</fullName>
    </submittedName>
</protein>
<dbReference type="VEuPathDB" id="FungiDB:RhiirFUN_010911"/>
<sequence length="101" mass="11923">MVLHLKKEQENAEWLKRANVNMMVDNKKFVTYKEVKEKLKNSADKDIMEFYGEKVDPAAMPLMKDVGTTMGVRLEERDTNRRGSEYVYTEKDVEEMIARMK</sequence>
<gene>
    <name evidence="1" type="ORF">GLOINDRAFT_4222</name>
</gene>
<evidence type="ECO:0000313" key="1">
    <source>
        <dbReference type="EMBL" id="ESA04935.1"/>
    </source>
</evidence>
<dbReference type="AlphaFoldDB" id="U9T9W2"/>
<name>U9T9W2_RHIID</name>